<evidence type="ECO:0000313" key="1">
    <source>
        <dbReference type="EMBL" id="GAA5504969.1"/>
    </source>
</evidence>
<evidence type="ECO:0000313" key="2">
    <source>
        <dbReference type="Proteomes" id="UP001416858"/>
    </source>
</evidence>
<reference evidence="1 2" key="1">
    <citation type="submission" date="2024-02" db="EMBL/GenBank/DDBJ databases">
        <title>Rhodopirellula caenicola NBRC 110016.</title>
        <authorList>
            <person name="Ichikawa N."/>
            <person name="Katano-Makiyama Y."/>
            <person name="Hidaka K."/>
        </authorList>
    </citation>
    <scope>NUCLEOTIDE SEQUENCE [LARGE SCALE GENOMIC DNA]</scope>
    <source>
        <strain evidence="1 2">NBRC 110016</strain>
    </source>
</reference>
<comment type="caution">
    <text evidence="1">The sequence shown here is derived from an EMBL/GenBank/DDBJ whole genome shotgun (WGS) entry which is preliminary data.</text>
</comment>
<sequence length="53" mass="5650">MIGWKPIRRLVVSRGCGNVGVIVIPGIVTSPKRSLGEVEQSLQRCSGEGDRAS</sequence>
<gene>
    <name evidence="1" type="ORF">Rcae01_00408</name>
</gene>
<dbReference type="EMBL" id="BAABRO010000001">
    <property type="protein sequence ID" value="GAA5504969.1"/>
    <property type="molecule type" value="Genomic_DNA"/>
</dbReference>
<protein>
    <submittedName>
        <fullName evidence="1">Uncharacterized protein</fullName>
    </submittedName>
</protein>
<name>A0ABP9VID2_9BACT</name>
<organism evidence="1 2">
    <name type="scientific">Novipirellula caenicola</name>
    <dbReference type="NCBI Taxonomy" id="1536901"/>
    <lineage>
        <taxon>Bacteria</taxon>
        <taxon>Pseudomonadati</taxon>
        <taxon>Planctomycetota</taxon>
        <taxon>Planctomycetia</taxon>
        <taxon>Pirellulales</taxon>
        <taxon>Pirellulaceae</taxon>
        <taxon>Novipirellula</taxon>
    </lineage>
</organism>
<keyword evidence="2" id="KW-1185">Reference proteome</keyword>
<accession>A0ABP9VID2</accession>
<dbReference type="Proteomes" id="UP001416858">
    <property type="component" value="Unassembled WGS sequence"/>
</dbReference>
<proteinExistence type="predicted"/>